<evidence type="ECO:0000313" key="2">
    <source>
        <dbReference type="Proteomes" id="UP001472677"/>
    </source>
</evidence>
<evidence type="ECO:0000313" key="1">
    <source>
        <dbReference type="EMBL" id="KAK8516155.1"/>
    </source>
</evidence>
<comment type="caution">
    <text evidence="1">The sequence shown here is derived from an EMBL/GenBank/DDBJ whole genome shotgun (WGS) entry which is preliminary data.</text>
</comment>
<sequence>MGGQRWRIDGVVSAANLDVLRRFPIRRSRHPILNSELASALRAEKVGGVWVTRISWIVEAYTFMRGPRCYCTYQSQISDSASEHDLPVKEGVEQDLNALWEVSPTALLSPPPVLDTDMDLVTVPIEEGDIVEGLVSIAVGLIVEGSTTEILHINGSRRKVRLLANVIQNVRSSAEKEVSVEGLKGHGRPCMKIGPFDVAWILLSDSDLRNRKDIIL</sequence>
<reference evidence="1 2" key="1">
    <citation type="journal article" date="2024" name="G3 (Bethesda)">
        <title>Genome assembly of Hibiscus sabdariffa L. provides insights into metabolisms of medicinal natural products.</title>
        <authorList>
            <person name="Kim T."/>
        </authorList>
    </citation>
    <scope>NUCLEOTIDE SEQUENCE [LARGE SCALE GENOMIC DNA]</scope>
    <source>
        <strain evidence="1">TK-2024</strain>
        <tissue evidence="1">Old leaves</tissue>
    </source>
</reference>
<protein>
    <submittedName>
        <fullName evidence="1">Uncharacterized protein</fullName>
    </submittedName>
</protein>
<gene>
    <name evidence="1" type="ORF">V6N12_013562</name>
</gene>
<proteinExistence type="predicted"/>
<accession>A0ABR2C9S4</accession>
<keyword evidence="2" id="KW-1185">Reference proteome</keyword>
<dbReference type="EMBL" id="JBBPBM010000060">
    <property type="protein sequence ID" value="KAK8516155.1"/>
    <property type="molecule type" value="Genomic_DNA"/>
</dbReference>
<organism evidence="1 2">
    <name type="scientific">Hibiscus sabdariffa</name>
    <name type="common">roselle</name>
    <dbReference type="NCBI Taxonomy" id="183260"/>
    <lineage>
        <taxon>Eukaryota</taxon>
        <taxon>Viridiplantae</taxon>
        <taxon>Streptophyta</taxon>
        <taxon>Embryophyta</taxon>
        <taxon>Tracheophyta</taxon>
        <taxon>Spermatophyta</taxon>
        <taxon>Magnoliopsida</taxon>
        <taxon>eudicotyledons</taxon>
        <taxon>Gunneridae</taxon>
        <taxon>Pentapetalae</taxon>
        <taxon>rosids</taxon>
        <taxon>malvids</taxon>
        <taxon>Malvales</taxon>
        <taxon>Malvaceae</taxon>
        <taxon>Malvoideae</taxon>
        <taxon>Hibiscus</taxon>
    </lineage>
</organism>
<name>A0ABR2C9S4_9ROSI</name>
<dbReference type="Proteomes" id="UP001472677">
    <property type="component" value="Unassembled WGS sequence"/>
</dbReference>